<dbReference type="Proteomes" id="UP000720508">
    <property type="component" value="Unassembled WGS sequence"/>
</dbReference>
<evidence type="ECO:0000313" key="2">
    <source>
        <dbReference type="EMBL" id="MBU3870193.1"/>
    </source>
</evidence>
<keyword evidence="1" id="KW-0472">Membrane</keyword>
<accession>A0ABS6CTA5</accession>
<name>A0ABS6CTA5_9ACTN</name>
<keyword evidence="3" id="KW-1185">Reference proteome</keyword>
<organism evidence="2 3">
    <name type="scientific">Streptomyces niphimycinicus</name>
    <dbReference type="NCBI Taxonomy" id="2842201"/>
    <lineage>
        <taxon>Bacteria</taxon>
        <taxon>Bacillati</taxon>
        <taxon>Actinomycetota</taxon>
        <taxon>Actinomycetes</taxon>
        <taxon>Kitasatosporales</taxon>
        <taxon>Streptomycetaceae</taxon>
        <taxon>Streptomyces</taxon>
    </lineage>
</organism>
<reference evidence="2 3" key="1">
    <citation type="submission" date="2021-06" db="EMBL/GenBank/DDBJ databases">
        <authorList>
            <person name="Pan X."/>
        </authorList>
    </citation>
    <scope>NUCLEOTIDE SEQUENCE [LARGE SCALE GENOMIC DNA]</scope>
    <source>
        <strain evidence="2 3">4503</strain>
    </source>
</reference>
<gene>
    <name evidence="2" type="ORF">KN815_40950</name>
</gene>
<sequence>PALALRAHAVLVAERLVLAAAVVAAGAGTTPALALLTPLLTVSVITQSRMRSRHEFPAPLADGGPTLPGPRP</sequence>
<evidence type="ECO:0000256" key="1">
    <source>
        <dbReference type="SAM" id="Phobius"/>
    </source>
</evidence>
<protein>
    <submittedName>
        <fullName evidence="2">Ubiquinone biosynthesis protein UbiA</fullName>
    </submittedName>
</protein>
<keyword evidence="1" id="KW-0812">Transmembrane</keyword>
<dbReference type="EMBL" id="JAHLEM010000716">
    <property type="protein sequence ID" value="MBU3870193.1"/>
    <property type="molecule type" value="Genomic_DNA"/>
</dbReference>
<keyword evidence="1" id="KW-1133">Transmembrane helix</keyword>
<proteinExistence type="predicted"/>
<comment type="caution">
    <text evidence="2">The sequence shown here is derived from an EMBL/GenBank/DDBJ whole genome shotgun (WGS) entry which is preliminary data.</text>
</comment>
<evidence type="ECO:0000313" key="3">
    <source>
        <dbReference type="Proteomes" id="UP000720508"/>
    </source>
</evidence>
<feature type="transmembrane region" description="Helical" evidence="1">
    <location>
        <begin position="16"/>
        <end position="45"/>
    </location>
</feature>
<feature type="non-terminal residue" evidence="2">
    <location>
        <position position="1"/>
    </location>
</feature>
<keyword evidence="2" id="KW-0830">Ubiquinone</keyword>